<sequence>MRNTLILFVAIFAFGLASCSSKSYPDVNWNNKKWTVVEILGAPVQTSGSDQDAHLIFDAKKASFSGSGSCNRIFGSYEIGKKNSFSFGEVGATRMACQNLPFENKFLEVLKSVRYYQVNAGELLLKNGNKKIVLKLQ</sequence>
<dbReference type="EMBL" id="QKZU01000003">
    <property type="protein sequence ID" value="PZX59926.1"/>
    <property type="molecule type" value="Genomic_DNA"/>
</dbReference>
<dbReference type="AlphaFoldDB" id="A0A2W7RLR5"/>
<accession>A0A2W7RLR5</accession>
<comment type="caution">
    <text evidence="3">The sequence shown here is derived from an EMBL/GenBank/DDBJ whole genome shotgun (WGS) entry which is preliminary data.</text>
</comment>
<feature type="chain" id="PRO_5016100433" evidence="1">
    <location>
        <begin position="26"/>
        <end position="137"/>
    </location>
</feature>
<dbReference type="PANTHER" id="PTHR35535">
    <property type="entry name" value="HEAT SHOCK PROTEIN HSLJ"/>
    <property type="match status" value="1"/>
</dbReference>
<dbReference type="Gene3D" id="2.40.128.270">
    <property type="match status" value="1"/>
</dbReference>
<dbReference type="InterPro" id="IPR038670">
    <property type="entry name" value="HslJ-like_sf"/>
</dbReference>
<reference evidence="4 6" key="2">
    <citation type="submission" date="2019-08" db="EMBL/GenBank/DDBJ databases">
        <title>Genome of Algoriphagus ratkowskyi IC026.</title>
        <authorList>
            <person name="Bowman J.P."/>
        </authorList>
    </citation>
    <scope>NUCLEOTIDE SEQUENCE [LARGE SCALE GENOMIC DNA]</scope>
    <source>
        <strain evidence="4 6">IC026</strain>
    </source>
</reference>
<dbReference type="RefSeq" id="WP_086499828.1">
    <property type="nucleotide sequence ID" value="NZ_MSSV01000003.1"/>
</dbReference>
<keyword evidence="3" id="KW-0346">Stress response</keyword>
<feature type="domain" description="DUF306" evidence="2">
    <location>
        <begin position="30"/>
        <end position="135"/>
    </location>
</feature>
<dbReference type="Proteomes" id="UP000249115">
    <property type="component" value="Unassembled WGS sequence"/>
</dbReference>
<keyword evidence="1" id="KW-0732">Signal</keyword>
<name>A0A2W7RLR5_9BACT</name>
<proteinExistence type="predicted"/>
<dbReference type="OrthoDB" id="5348860at2"/>
<gene>
    <name evidence="4" type="ORF">ESW18_06155</name>
    <name evidence="3" type="ORF">LV84_01136</name>
</gene>
<dbReference type="PANTHER" id="PTHR35535:SF1">
    <property type="entry name" value="HEAT SHOCK PROTEIN HSLJ"/>
    <property type="match status" value="1"/>
</dbReference>
<dbReference type="EMBL" id="VORV01000004">
    <property type="protein sequence ID" value="TXD78372.1"/>
    <property type="molecule type" value="Genomic_DNA"/>
</dbReference>
<dbReference type="PROSITE" id="PS51257">
    <property type="entry name" value="PROKAR_LIPOPROTEIN"/>
    <property type="match status" value="1"/>
</dbReference>
<evidence type="ECO:0000313" key="6">
    <source>
        <dbReference type="Proteomes" id="UP000321927"/>
    </source>
</evidence>
<protein>
    <submittedName>
        <fullName evidence="3">Heat shock protein HslJ</fullName>
    </submittedName>
    <submittedName>
        <fullName evidence="4">META domain-containing protein</fullName>
    </submittedName>
</protein>
<keyword evidence="6" id="KW-1185">Reference proteome</keyword>
<reference evidence="3 5" key="1">
    <citation type="submission" date="2018-06" db="EMBL/GenBank/DDBJ databases">
        <title>Genomic Encyclopedia of Archaeal and Bacterial Type Strains, Phase II (KMG-II): from individual species to whole genera.</title>
        <authorList>
            <person name="Goeker M."/>
        </authorList>
    </citation>
    <scope>NUCLEOTIDE SEQUENCE [LARGE SCALE GENOMIC DNA]</scope>
    <source>
        <strain evidence="3 5">DSM 22686</strain>
    </source>
</reference>
<evidence type="ECO:0000313" key="4">
    <source>
        <dbReference type="EMBL" id="TXD78372.1"/>
    </source>
</evidence>
<evidence type="ECO:0000259" key="2">
    <source>
        <dbReference type="Pfam" id="PF03724"/>
    </source>
</evidence>
<evidence type="ECO:0000313" key="5">
    <source>
        <dbReference type="Proteomes" id="UP000249115"/>
    </source>
</evidence>
<feature type="signal peptide" evidence="1">
    <location>
        <begin position="1"/>
        <end position="25"/>
    </location>
</feature>
<organism evidence="3 5">
    <name type="scientific">Algoriphagus ratkowskyi</name>
    <dbReference type="NCBI Taxonomy" id="57028"/>
    <lineage>
        <taxon>Bacteria</taxon>
        <taxon>Pseudomonadati</taxon>
        <taxon>Bacteroidota</taxon>
        <taxon>Cytophagia</taxon>
        <taxon>Cytophagales</taxon>
        <taxon>Cyclobacteriaceae</taxon>
        <taxon>Algoriphagus</taxon>
    </lineage>
</organism>
<dbReference type="InterPro" id="IPR005184">
    <property type="entry name" value="DUF306_Meta_HslJ"/>
</dbReference>
<evidence type="ECO:0000256" key="1">
    <source>
        <dbReference type="SAM" id="SignalP"/>
    </source>
</evidence>
<dbReference type="Pfam" id="PF03724">
    <property type="entry name" value="META"/>
    <property type="match status" value="1"/>
</dbReference>
<dbReference type="Proteomes" id="UP000321927">
    <property type="component" value="Unassembled WGS sequence"/>
</dbReference>
<dbReference type="InterPro" id="IPR053147">
    <property type="entry name" value="Hsp_HslJ-like"/>
</dbReference>
<evidence type="ECO:0000313" key="3">
    <source>
        <dbReference type="EMBL" id="PZX59926.1"/>
    </source>
</evidence>